<feature type="region of interest" description="Disordered" evidence="1">
    <location>
        <begin position="1"/>
        <end position="25"/>
    </location>
</feature>
<dbReference type="RefSeq" id="WP_173849754.1">
    <property type="nucleotide sequence ID" value="NZ_CACRUM010000083.1"/>
</dbReference>
<accession>A0A6N3GHZ5</accession>
<evidence type="ECO:0000256" key="1">
    <source>
        <dbReference type="SAM" id="MobiDB-lite"/>
    </source>
</evidence>
<name>A0A6N3GHZ5_9FIRM</name>
<reference evidence="2" key="1">
    <citation type="submission" date="2019-11" db="EMBL/GenBank/DDBJ databases">
        <authorList>
            <person name="Feng L."/>
        </authorList>
    </citation>
    <scope>NUCLEOTIDE SEQUENCE</scope>
    <source>
        <strain evidence="2">RintestinalisLFYP67</strain>
    </source>
</reference>
<protein>
    <submittedName>
        <fullName evidence="2">Uncharacterized protein</fullName>
    </submittedName>
</protein>
<organism evidence="2">
    <name type="scientific">Roseburia intestinalis</name>
    <dbReference type="NCBI Taxonomy" id="166486"/>
    <lineage>
        <taxon>Bacteria</taxon>
        <taxon>Bacillati</taxon>
        <taxon>Bacillota</taxon>
        <taxon>Clostridia</taxon>
        <taxon>Lachnospirales</taxon>
        <taxon>Lachnospiraceae</taxon>
        <taxon>Roseburia</taxon>
    </lineage>
</organism>
<gene>
    <name evidence="2" type="ORF">RILFYP67_02705</name>
</gene>
<sequence>MQETDTKERNVTECSQHDAKQQGKAKRYGKYTVQSTFAGSCSITDVMNCYIERKASLRYQ</sequence>
<proteinExistence type="predicted"/>
<dbReference type="AlphaFoldDB" id="A0A6N3GHZ5"/>
<feature type="compositionally biased region" description="Basic and acidic residues" evidence="1">
    <location>
        <begin position="1"/>
        <end position="21"/>
    </location>
</feature>
<evidence type="ECO:0000313" key="2">
    <source>
        <dbReference type="EMBL" id="VYU63663.1"/>
    </source>
</evidence>
<dbReference type="EMBL" id="CACRUM010000083">
    <property type="protein sequence ID" value="VYU63663.1"/>
    <property type="molecule type" value="Genomic_DNA"/>
</dbReference>